<gene>
    <name evidence="5" type="ORF">CEURO_LOCUS18115</name>
</gene>
<dbReference type="InterPro" id="IPR000504">
    <property type="entry name" value="RRM_dom"/>
</dbReference>
<dbReference type="Pfam" id="PF00076">
    <property type="entry name" value="RRM_1"/>
    <property type="match status" value="1"/>
</dbReference>
<dbReference type="InterPro" id="IPR007201">
    <property type="entry name" value="Mei2-like_Rrm_C"/>
</dbReference>
<evidence type="ECO:0000313" key="5">
    <source>
        <dbReference type="EMBL" id="CAH9108459.1"/>
    </source>
</evidence>
<feature type="compositionally biased region" description="Basic residues" evidence="3">
    <location>
        <begin position="304"/>
        <end position="317"/>
    </location>
</feature>
<dbReference type="PANTHER" id="PTHR23189">
    <property type="entry name" value="RNA RECOGNITION MOTIF-CONTAINING"/>
    <property type="match status" value="1"/>
</dbReference>
<evidence type="ECO:0000256" key="3">
    <source>
        <dbReference type="SAM" id="MobiDB-lite"/>
    </source>
</evidence>
<feature type="region of interest" description="Disordered" evidence="3">
    <location>
        <begin position="256"/>
        <end position="344"/>
    </location>
</feature>
<dbReference type="Proteomes" id="UP001152484">
    <property type="component" value="Unassembled WGS sequence"/>
</dbReference>
<feature type="domain" description="RRM" evidence="4">
    <location>
        <begin position="189"/>
        <end position="262"/>
    </location>
</feature>
<dbReference type="OrthoDB" id="417481at2759"/>
<keyword evidence="6" id="KW-1185">Reference proteome</keyword>
<dbReference type="Gene3D" id="3.30.70.330">
    <property type="match status" value="2"/>
</dbReference>
<feature type="region of interest" description="Disordered" evidence="3">
    <location>
        <begin position="544"/>
        <end position="579"/>
    </location>
</feature>
<organism evidence="5 6">
    <name type="scientific">Cuscuta europaea</name>
    <name type="common">European dodder</name>
    <dbReference type="NCBI Taxonomy" id="41803"/>
    <lineage>
        <taxon>Eukaryota</taxon>
        <taxon>Viridiplantae</taxon>
        <taxon>Streptophyta</taxon>
        <taxon>Embryophyta</taxon>
        <taxon>Tracheophyta</taxon>
        <taxon>Spermatophyta</taxon>
        <taxon>Magnoliopsida</taxon>
        <taxon>eudicotyledons</taxon>
        <taxon>Gunneridae</taxon>
        <taxon>Pentapetalae</taxon>
        <taxon>asterids</taxon>
        <taxon>lamiids</taxon>
        <taxon>Solanales</taxon>
        <taxon>Convolvulaceae</taxon>
        <taxon>Cuscuteae</taxon>
        <taxon>Cuscuta</taxon>
        <taxon>Cuscuta subgen. Cuscuta</taxon>
    </lineage>
</organism>
<dbReference type="FunFam" id="3.30.70.330:FF:001402">
    <property type="entry name" value="Terminal EAR1-like 1"/>
    <property type="match status" value="1"/>
</dbReference>
<comment type="caution">
    <text evidence="5">The sequence shown here is derived from an EMBL/GenBank/DDBJ whole genome shotgun (WGS) entry which is preliminary data.</text>
</comment>
<evidence type="ECO:0000259" key="4">
    <source>
        <dbReference type="PROSITE" id="PS50102"/>
    </source>
</evidence>
<protein>
    <recommendedName>
        <fullName evidence="4">RRM domain-containing protein</fullName>
    </recommendedName>
</protein>
<proteinExistence type="predicted"/>
<keyword evidence="1 2" id="KW-0694">RNA-binding</keyword>
<dbReference type="InterPro" id="IPR035979">
    <property type="entry name" value="RBD_domain_sf"/>
</dbReference>
<feature type="compositionally biased region" description="Low complexity" evidence="3">
    <location>
        <begin position="273"/>
        <end position="292"/>
    </location>
</feature>
<reference evidence="5" key="1">
    <citation type="submission" date="2022-07" db="EMBL/GenBank/DDBJ databases">
        <authorList>
            <person name="Macas J."/>
            <person name="Novak P."/>
            <person name="Neumann P."/>
        </authorList>
    </citation>
    <scope>NUCLEOTIDE SEQUENCE</scope>
</reference>
<dbReference type="AlphaFoldDB" id="A0A9P1EIL1"/>
<evidence type="ECO:0000313" key="6">
    <source>
        <dbReference type="Proteomes" id="UP001152484"/>
    </source>
</evidence>
<evidence type="ECO:0000256" key="1">
    <source>
        <dbReference type="ARBA" id="ARBA00022884"/>
    </source>
</evidence>
<dbReference type="Pfam" id="PF04059">
    <property type="entry name" value="RRM_2"/>
    <property type="match status" value="2"/>
</dbReference>
<dbReference type="SMART" id="SM00360">
    <property type="entry name" value="RRM"/>
    <property type="match status" value="2"/>
</dbReference>
<accession>A0A9P1EIL1</accession>
<dbReference type="InterPro" id="IPR034458">
    <property type="entry name" value="EAR1-like_RRM3"/>
</dbReference>
<sequence length="579" mass="64168">MEETSGIFIFPGNLDPAAQEFIPINPYNYPLPPPVHLYNFYYPNPPPPLPLPQIPADPPFCAPCLPPQSQIPTRTLLVSMVSPDVSESLVRRDLEVFGDVRAVQMERVRDGILTVHFYDLRHAQWAEAEIQHQHMQQQDRLRRHYESGAAAALPPPQPAPGPGLIAGRAVWAQFVIPVTSSIPVGKNQGSLVLYNLDPDVVTRNLKDIFGSFGEVKEVRETPTKRQQRFIEFYDIREAANALIEMNGKEINGRPLQIEFSRPGGFSGRRSPKPKSSALSPPSPTTTVVPPRLQESSSVDGGRSKTSKKSNGKSKKIGKNGGNESSSKPRGKSGKETKWWNNYKKNSGGKDDYDPRFVIAEDEIMEESADCRDERTTVMIRNIPNKYSQKLLLNMLDNHCINCNDRIYAAGGNDGATVHHSYSSYDFVYLPIDFINKCNVGYGFVNMTSPEAVRRLHKAFHLQTWEAFNSRKICHVTYARIQGLEELTEHFKTSRFPCDAEEYMPVVFSPPRDGRALTTPVPIFGCGVDPPSPLTISPDVNLQCLSLDGPDNNSSNDGEAAAPSAGDGYDSDGGGDHGDF</sequence>
<dbReference type="SUPFAM" id="SSF54928">
    <property type="entry name" value="RNA-binding domain, RBD"/>
    <property type="match status" value="2"/>
</dbReference>
<dbReference type="GO" id="GO:0003723">
    <property type="term" value="F:RNA binding"/>
    <property type="evidence" value="ECO:0007669"/>
    <property type="project" value="UniProtKB-UniRule"/>
</dbReference>
<name>A0A9P1EIL1_CUSEU</name>
<dbReference type="CDD" id="cd12530">
    <property type="entry name" value="RRM3_EAR1_like"/>
    <property type="match status" value="1"/>
</dbReference>
<evidence type="ECO:0000256" key="2">
    <source>
        <dbReference type="PROSITE-ProRule" id="PRU00176"/>
    </source>
</evidence>
<dbReference type="EMBL" id="CAMAPE010000051">
    <property type="protein sequence ID" value="CAH9108459.1"/>
    <property type="molecule type" value="Genomic_DNA"/>
</dbReference>
<dbReference type="PROSITE" id="PS50102">
    <property type="entry name" value="RRM"/>
    <property type="match status" value="1"/>
</dbReference>
<dbReference type="InterPro" id="IPR012677">
    <property type="entry name" value="Nucleotide-bd_a/b_plait_sf"/>
</dbReference>